<dbReference type="EMBL" id="CM001224">
    <property type="protein sequence ID" value="KEH18148.1"/>
    <property type="molecule type" value="Genomic_DNA"/>
</dbReference>
<dbReference type="Proteomes" id="UP000265566">
    <property type="component" value="Chromosome 8"/>
</dbReference>
<evidence type="ECO:0000313" key="6">
    <source>
        <dbReference type="EMBL" id="RHN39043.1"/>
    </source>
</evidence>
<reference evidence="5 8" key="2">
    <citation type="journal article" date="2014" name="BMC Genomics">
        <title>An improved genome release (version Mt4.0) for the model legume Medicago truncatula.</title>
        <authorList>
            <person name="Tang H."/>
            <person name="Krishnakumar V."/>
            <person name="Bidwell S."/>
            <person name="Rosen B."/>
            <person name="Chan A."/>
            <person name="Zhou S."/>
            <person name="Gentzbittel L."/>
            <person name="Childs K.L."/>
            <person name="Yandell M."/>
            <person name="Gundlach H."/>
            <person name="Mayer K.F."/>
            <person name="Schwartz D.C."/>
            <person name="Town C.D."/>
        </authorList>
    </citation>
    <scope>GENOME REANNOTATION</scope>
    <source>
        <strain evidence="5">A17</strain>
        <strain evidence="7 8">cv. Jemalong A17</strain>
    </source>
</reference>
<accession>A0A072TMR9</accession>
<dbReference type="Proteomes" id="UP000002051">
    <property type="component" value="Chromosome 8"/>
</dbReference>
<keyword evidence="8" id="KW-1185">Reference proteome</keyword>
<dbReference type="Pfam" id="PF00201">
    <property type="entry name" value="UDPGT"/>
    <property type="match status" value="1"/>
</dbReference>
<dbReference type="CDD" id="cd03784">
    <property type="entry name" value="GT1_Gtf-like"/>
    <property type="match status" value="1"/>
</dbReference>
<dbReference type="PROSITE" id="PS00375">
    <property type="entry name" value="UDPGT"/>
    <property type="match status" value="1"/>
</dbReference>
<evidence type="ECO:0000256" key="3">
    <source>
        <dbReference type="RuleBase" id="RU003718"/>
    </source>
</evidence>
<dbReference type="HOGENOM" id="CLU_001724_3_0_1"/>
<evidence type="ECO:0000256" key="2">
    <source>
        <dbReference type="ARBA" id="ARBA00022679"/>
    </source>
</evidence>
<dbReference type="OrthoDB" id="5835829at2759"/>
<reference evidence="6" key="5">
    <citation type="journal article" date="2018" name="Nat. Plants">
        <title>Whole-genome landscape of Medicago truncatula symbiotic genes.</title>
        <authorList>
            <person name="Pecrix Y."/>
            <person name="Gamas P."/>
            <person name="Carrere S."/>
        </authorList>
    </citation>
    <scope>NUCLEOTIDE SEQUENCE</scope>
    <source>
        <tissue evidence="6">Leaves</tissue>
    </source>
</reference>
<dbReference type="PANTHER" id="PTHR48045:SF6">
    <property type="entry name" value="UDP-GLUCOSYLTRANSFERASE FAMILY PROTEIN"/>
    <property type="match status" value="1"/>
</dbReference>
<dbReference type="FunFam" id="3.40.50.2000:FF:000056">
    <property type="entry name" value="Glycosyltransferase"/>
    <property type="match status" value="1"/>
</dbReference>
<dbReference type="Gene3D" id="3.40.50.2000">
    <property type="entry name" value="Glycogen Phosphorylase B"/>
    <property type="match status" value="2"/>
</dbReference>
<evidence type="ECO:0000313" key="8">
    <source>
        <dbReference type="Proteomes" id="UP000002051"/>
    </source>
</evidence>
<evidence type="ECO:0000313" key="7">
    <source>
        <dbReference type="EnsemblPlants" id="KEH18148"/>
    </source>
</evidence>
<dbReference type="GO" id="GO:0035251">
    <property type="term" value="F:UDP-glucosyltransferase activity"/>
    <property type="evidence" value="ECO:0000318"/>
    <property type="project" value="GO_Central"/>
</dbReference>
<evidence type="ECO:0000313" key="5">
    <source>
        <dbReference type="EMBL" id="KEH18148.1"/>
    </source>
</evidence>
<dbReference type="EnsemblPlants" id="KEH18148">
    <property type="protein sequence ID" value="KEH18148"/>
    <property type="gene ID" value="MTR_8g012745"/>
</dbReference>
<dbReference type="InterPro" id="IPR002213">
    <property type="entry name" value="UDP_glucos_trans"/>
</dbReference>
<gene>
    <name evidence="7" type="primary">25500296</name>
    <name evidence="5" type="ordered locus">MTR_8g012745</name>
    <name evidence="6" type="ORF">MtrunA17_Chr8g0339631</name>
</gene>
<sequence length="477" mass="52711">MAKTTHIVVTSIPVFSHQSSIIEFCKRLIHLHHHIHVTCIFPTIDAPIPATLKLLESLPSSINCTFLPPINKQDLPHDVVLEIELAVVQSMPSLRSSLRLLCSTSTCTPVSALVVDPFASHALEIAKDLNLLSFVYFPLSAMGTSLFLHLPTLHEQVSGEYKDHTDPIQIPGCIPIHGQDLPPEFFHDRSSPAYGFFLLHSKNFSLAHGFLVNSFSKMEASTARALQKMHNNSTQLVYLVGPIIQNGSKSIDESNGSDCLKWLENQTPNTVLYVSFGSACTLSQQQINELALGLEVSGQKFLWVLREPSNSINVGNHSATNDHDDPLKFLPQGFLERTKEQGLVVPFWAPQTQILSHISTGGFLTHCGWNSTLESLVFGVPMITWPLFSEQRMNAMLLEGLGVGLKVRFNEIGIAERDEIAKVIRDLMIGEERSEIRQRIEDLKDVAAGALAEDGSSTMALSLFGTQMKNLSLCNEI</sequence>
<reference evidence="7" key="3">
    <citation type="submission" date="2015-04" db="UniProtKB">
        <authorList>
            <consortium name="EnsemblPlants"/>
        </authorList>
    </citation>
    <scope>IDENTIFICATION</scope>
    <source>
        <strain evidence="7">cv. Jemalong A17</strain>
    </source>
</reference>
<proteinExistence type="inferred from homology"/>
<reference evidence="5 8" key="1">
    <citation type="journal article" date="2011" name="Nature">
        <title>The Medicago genome provides insight into the evolution of rhizobial symbioses.</title>
        <authorList>
            <person name="Young N.D."/>
            <person name="Debelle F."/>
            <person name="Oldroyd G.E."/>
            <person name="Geurts R."/>
            <person name="Cannon S.B."/>
            <person name="Udvardi M.K."/>
            <person name="Benedito V.A."/>
            <person name="Mayer K.F."/>
            <person name="Gouzy J."/>
            <person name="Schoof H."/>
            <person name="Van de Peer Y."/>
            <person name="Proost S."/>
            <person name="Cook D.R."/>
            <person name="Meyers B.C."/>
            <person name="Spannagl M."/>
            <person name="Cheung F."/>
            <person name="De Mita S."/>
            <person name="Krishnakumar V."/>
            <person name="Gundlach H."/>
            <person name="Zhou S."/>
            <person name="Mudge J."/>
            <person name="Bharti A.K."/>
            <person name="Murray J.D."/>
            <person name="Naoumkina M.A."/>
            <person name="Rosen B."/>
            <person name="Silverstein K.A."/>
            <person name="Tang H."/>
            <person name="Rombauts S."/>
            <person name="Zhao P.X."/>
            <person name="Zhou P."/>
            <person name="Barbe V."/>
            <person name="Bardou P."/>
            <person name="Bechner M."/>
            <person name="Bellec A."/>
            <person name="Berger A."/>
            <person name="Berges H."/>
            <person name="Bidwell S."/>
            <person name="Bisseling T."/>
            <person name="Choisne N."/>
            <person name="Couloux A."/>
            <person name="Denny R."/>
            <person name="Deshpande S."/>
            <person name="Dai X."/>
            <person name="Doyle J.J."/>
            <person name="Dudez A.M."/>
            <person name="Farmer A.D."/>
            <person name="Fouteau S."/>
            <person name="Franken C."/>
            <person name="Gibelin C."/>
            <person name="Gish J."/>
            <person name="Goldstein S."/>
            <person name="Gonzalez A.J."/>
            <person name="Green P.J."/>
            <person name="Hallab A."/>
            <person name="Hartog M."/>
            <person name="Hua A."/>
            <person name="Humphray S.J."/>
            <person name="Jeong D.H."/>
            <person name="Jing Y."/>
            <person name="Jocker A."/>
            <person name="Kenton S.M."/>
            <person name="Kim D.J."/>
            <person name="Klee K."/>
            <person name="Lai H."/>
            <person name="Lang C."/>
            <person name="Lin S."/>
            <person name="Macmil S.L."/>
            <person name="Magdelenat G."/>
            <person name="Matthews L."/>
            <person name="McCorrison J."/>
            <person name="Monaghan E.L."/>
            <person name="Mun J.H."/>
            <person name="Najar F.Z."/>
            <person name="Nicholson C."/>
            <person name="Noirot C."/>
            <person name="O'Bleness M."/>
            <person name="Paule C.R."/>
            <person name="Poulain J."/>
            <person name="Prion F."/>
            <person name="Qin B."/>
            <person name="Qu C."/>
            <person name="Retzel E.F."/>
            <person name="Riddle C."/>
            <person name="Sallet E."/>
            <person name="Samain S."/>
            <person name="Samson N."/>
            <person name="Sanders I."/>
            <person name="Saurat O."/>
            <person name="Scarpelli C."/>
            <person name="Schiex T."/>
            <person name="Segurens B."/>
            <person name="Severin A.J."/>
            <person name="Sherrier D.J."/>
            <person name="Shi R."/>
            <person name="Sims S."/>
            <person name="Singer S.R."/>
            <person name="Sinharoy S."/>
            <person name="Sterck L."/>
            <person name="Viollet A."/>
            <person name="Wang B.B."/>
            <person name="Wang K."/>
            <person name="Wang M."/>
            <person name="Wang X."/>
            <person name="Warfsmann J."/>
            <person name="Weissenbach J."/>
            <person name="White D.D."/>
            <person name="White J.D."/>
            <person name="Wiley G.B."/>
            <person name="Wincker P."/>
            <person name="Xing Y."/>
            <person name="Yang L."/>
            <person name="Yao Z."/>
            <person name="Ying F."/>
            <person name="Zhai J."/>
            <person name="Zhou L."/>
            <person name="Zuber A."/>
            <person name="Denarie J."/>
            <person name="Dixon R.A."/>
            <person name="May G.D."/>
            <person name="Schwartz D.C."/>
            <person name="Rogers J."/>
            <person name="Quetier F."/>
            <person name="Town C.D."/>
            <person name="Roe B.A."/>
        </authorList>
    </citation>
    <scope>NUCLEOTIDE SEQUENCE [LARGE SCALE GENOMIC DNA]</scope>
    <source>
        <strain evidence="5">A17</strain>
        <strain evidence="7 8">cv. Jemalong A17</strain>
    </source>
</reference>
<dbReference type="InterPro" id="IPR035595">
    <property type="entry name" value="UDP_glycos_trans_CS"/>
</dbReference>
<dbReference type="PANTHER" id="PTHR48045">
    <property type="entry name" value="UDP-GLYCOSYLTRANSFERASE 72B1"/>
    <property type="match status" value="1"/>
</dbReference>
<dbReference type="KEGG" id="mtr:25500296"/>
<keyword evidence="3 6" id="KW-0328">Glycosyltransferase</keyword>
<dbReference type="SUPFAM" id="SSF53756">
    <property type="entry name" value="UDP-Glycosyltransferase/glycogen phosphorylase"/>
    <property type="match status" value="1"/>
</dbReference>
<keyword evidence="2 3" id="KW-0808">Transferase</keyword>
<dbReference type="EC" id="2.4.1.-" evidence="4"/>
<protein>
    <recommendedName>
        <fullName evidence="4">Glycosyltransferase</fullName>
        <ecNumber evidence="4">2.4.1.-</ecNumber>
    </recommendedName>
</protein>
<name>A0A072TMR9_MEDTR</name>
<evidence type="ECO:0000256" key="1">
    <source>
        <dbReference type="ARBA" id="ARBA00009995"/>
    </source>
</evidence>
<comment type="similarity">
    <text evidence="1 3">Belongs to the UDP-glycosyltransferase family.</text>
</comment>
<evidence type="ECO:0000256" key="4">
    <source>
        <dbReference type="RuleBase" id="RU362057"/>
    </source>
</evidence>
<reference evidence="9" key="4">
    <citation type="journal article" date="2018" name="Nat. Plants">
        <title>Whole-genome landscape of Medicago truncatula symbiotic genes.</title>
        <authorList>
            <person name="Pecrix Y."/>
            <person name="Staton S.E."/>
            <person name="Sallet E."/>
            <person name="Lelandais-Briere C."/>
            <person name="Moreau S."/>
            <person name="Carrere S."/>
            <person name="Blein T."/>
            <person name="Jardinaud M.F."/>
            <person name="Latrasse D."/>
            <person name="Zouine M."/>
            <person name="Zahm M."/>
            <person name="Kreplak J."/>
            <person name="Mayjonade B."/>
            <person name="Satge C."/>
            <person name="Perez M."/>
            <person name="Cauet S."/>
            <person name="Marande W."/>
            <person name="Chantry-Darmon C."/>
            <person name="Lopez-Roques C."/>
            <person name="Bouchez O."/>
            <person name="Berard A."/>
            <person name="Debelle F."/>
            <person name="Munos S."/>
            <person name="Bendahmane A."/>
            <person name="Berges H."/>
            <person name="Niebel A."/>
            <person name="Buitink J."/>
            <person name="Frugier F."/>
            <person name="Benhamed M."/>
            <person name="Crespi M."/>
            <person name="Gouzy J."/>
            <person name="Gamas P."/>
        </authorList>
    </citation>
    <scope>NUCLEOTIDE SEQUENCE [LARGE SCALE GENOMIC DNA]</scope>
    <source>
        <strain evidence="9">cv. Jemalong A17</strain>
    </source>
</reference>
<dbReference type="AlphaFoldDB" id="A0A072TMR9"/>
<dbReference type="EMBL" id="PSQE01000008">
    <property type="protein sequence ID" value="RHN39043.1"/>
    <property type="molecule type" value="Genomic_DNA"/>
</dbReference>
<organism evidence="5 8">
    <name type="scientific">Medicago truncatula</name>
    <name type="common">Barrel medic</name>
    <name type="synonym">Medicago tribuloides</name>
    <dbReference type="NCBI Taxonomy" id="3880"/>
    <lineage>
        <taxon>Eukaryota</taxon>
        <taxon>Viridiplantae</taxon>
        <taxon>Streptophyta</taxon>
        <taxon>Embryophyta</taxon>
        <taxon>Tracheophyta</taxon>
        <taxon>Spermatophyta</taxon>
        <taxon>Magnoliopsida</taxon>
        <taxon>eudicotyledons</taxon>
        <taxon>Gunneridae</taxon>
        <taxon>Pentapetalae</taxon>
        <taxon>rosids</taxon>
        <taxon>fabids</taxon>
        <taxon>Fabales</taxon>
        <taxon>Fabaceae</taxon>
        <taxon>Papilionoideae</taxon>
        <taxon>50 kb inversion clade</taxon>
        <taxon>NPAAA clade</taxon>
        <taxon>Hologalegina</taxon>
        <taxon>IRL clade</taxon>
        <taxon>Trifolieae</taxon>
        <taxon>Medicago</taxon>
    </lineage>
</organism>
<dbReference type="Gramene" id="rna45034">
    <property type="protein sequence ID" value="RHN39043.1"/>
    <property type="gene ID" value="gene45034"/>
</dbReference>
<evidence type="ECO:0000313" key="9">
    <source>
        <dbReference type="Proteomes" id="UP000265566"/>
    </source>
</evidence>